<evidence type="ECO:0000313" key="2">
    <source>
        <dbReference type="Proteomes" id="UP000218139"/>
    </source>
</evidence>
<dbReference type="RefSeq" id="WP_086201632.1">
    <property type="nucleotide sequence ID" value="NZ_LXZG01000125.1"/>
</dbReference>
<name>A0A9X6XJG8_9LACO</name>
<reference evidence="1 2" key="1">
    <citation type="submission" date="2016-05" db="EMBL/GenBank/DDBJ databases">
        <authorList>
            <person name="Lee J.-Y."/>
            <person name="Kim E.B."/>
            <person name="Choi Y.-J."/>
        </authorList>
    </citation>
    <scope>NUCLEOTIDE SEQUENCE [LARGE SCALE GENOMIC DNA]</scope>
    <source>
        <strain evidence="1 2">KLA006</strain>
    </source>
</reference>
<dbReference type="Proteomes" id="UP000218139">
    <property type="component" value="Unassembled WGS sequence"/>
</dbReference>
<dbReference type="AlphaFoldDB" id="A0A9X6XJG8"/>
<proteinExistence type="predicted"/>
<organism evidence="1 2">
    <name type="scientific">Ligilactobacillus salivarius</name>
    <dbReference type="NCBI Taxonomy" id="1624"/>
    <lineage>
        <taxon>Bacteria</taxon>
        <taxon>Bacillati</taxon>
        <taxon>Bacillota</taxon>
        <taxon>Bacilli</taxon>
        <taxon>Lactobacillales</taxon>
        <taxon>Lactobacillaceae</taxon>
        <taxon>Ligilactobacillus</taxon>
    </lineage>
</organism>
<comment type="caution">
    <text evidence="1">The sequence shown here is derived from an EMBL/GenBank/DDBJ whole genome shotgun (WGS) entry which is preliminary data.</text>
</comment>
<gene>
    <name evidence="1" type="ORF">A8C52_04630</name>
</gene>
<evidence type="ECO:0000313" key="1">
    <source>
        <dbReference type="EMBL" id="PAY49231.1"/>
    </source>
</evidence>
<protein>
    <submittedName>
        <fullName evidence="1">Uncharacterized protein</fullName>
    </submittedName>
</protein>
<accession>A0A9X6XJG8</accession>
<sequence>MAKLIRRWLRHINKLIAKVNTRVYGGNSFAKTSSYKVKPDANTKLAEDWEKVGTDLEKTLVKHNMQGLHKR</sequence>
<dbReference type="EMBL" id="LXZO01000044">
    <property type="protein sequence ID" value="PAY49231.1"/>
    <property type="molecule type" value="Genomic_DNA"/>
</dbReference>